<dbReference type="AlphaFoldDB" id="A0A165E304"/>
<reference evidence="1 2" key="1">
    <citation type="journal article" date="2016" name="Mol. Biol. Evol.">
        <title>Comparative Genomics of Early-Diverging Mushroom-Forming Fungi Provides Insights into the Origins of Lignocellulose Decay Capabilities.</title>
        <authorList>
            <person name="Nagy L.G."/>
            <person name="Riley R."/>
            <person name="Tritt A."/>
            <person name="Adam C."/>
            <person name="Daum C."/>
            <person name="Floudas D."/>
            <person name="Sun H."/>
            <person name="Yadav J.S."/>
            <person name="Pangilinan J."/>
            <person name="Larsson K.H."/>
            <person name="Matsuura K."/>
            <person name="Barry K."/>
            <person name="Labutti K."/>
            <person name="Kuo R."/>
            <person name="Ohm R.A."/>
            <person name="Bhattacharya S.S."/>
            <person name="Shirouzu T."/>
            <person name="Yoshinaga Y."/>
            <person name="Martin F.M."/>
            <person name="Grigoriev I.V."/>
            <person name="Hibbett D.S."/>
        </authorList>
    </citation>
    <scope>NUCLEOTIDE SEQUENCE [LARGE SCALE GENOMIC DNA]</scope>
    <source>
        <strain evidence="1 2">HHB12029</strain>
    </source>
</reference>
<protein>
    <submittedName>
        <fullName evidence="1">Uncharacterized protein</fullName>
    </submittedName>
</protein>
<evidence type="ECO:0000313" key="1">
    <source>
        <dbReference type="EMBL" id="KZV85957.1"/>
    </source>
</evidence>
<gene>
    <name evidence="1" type="ORF">EXIGLDRAFT_775039</name>
</gene>
<keyword evidence="2" id="KW-1185">Reference proteome</keyword>
<dbReference type="Proteomes" id="UP000077266">
    <property type="component" value="Unassembled WGS sequence"/>
</dbReference>
<organism evidence="1 2">
    <name type="scientific">Exidia glandulosa HHB12029</name>
    <dbReference type="NCBI Taxonomy" id="1314781"/>
    <lineage>
        <taxon>Eukaryota</taxon>
        <taxon>Fungi</taxon>
        <taxon>Dikarya</taxon>
        <taxon>Basidiomycota</taxon>
        <taxon>Agaricomycotina</taxon>
        <taxon>Agaricomycetes</taxon>
        <taxon>Auriculariales</taxon>
        <taxon>Exidiaceae</taxon>
        <taxon>Exidia</taxon>
    </lineage>
</organism>
<accession>A0A165E304</accession>
<proteinExistence type="predicted"/>
<evidence type="ECO:0000313" key="2">
    <source>
        <dbReference type="Proteomes" id="UP000077266"/>
    </source>
</evidence>
<sequence length="481" mass="53649">MAIVPRRQPSALVSNGLSVATTALNVAGAATDAVPIAKQILNSAAHISAVAEKIQKKREAMYTLVEKADIYATQIDISVAGRVPDASLKRRLERLYSVFLKIEALVSHNAGSKKHPMIRLWQTVITKPIRAETLVVELDREIQLFEAWIQLSLVVDDTARAIAADARYDGQIRLLRDCDIEKRKIIMQCATDEGTVTWASARVDGELMVIRYLESSSIVKRDENVVAGVSLQQRAPYIDYLENIKRLSTVLNSHPHIVQLYGRHVQGPTAVFRSGIFSLASQFYIMTAEESCGGNVTAKRLRLAYKILDAVFHLEEAHGLVWVGKTAVVDENGEPRIGLFDDIVQADPEQLPPRFPQIYFDILLWFDSRRREETGIVEQVHDCSLHARITEQLRGGTETGRLRQVWAIIRQEQLFVSYNKTVFPIISGKCSLSQEMIARAQLHFEATAMKDVLKPIDAYLRYVLAGGCASLSSAVRVATST</sequence>
<dbReference type="OrthoDB" id="3319207at2759"/>
<dbReference type="EMBL" id="KV426170">
    <property type="protein sequence ID" value="KZV85957.1"/>
    <property type="molecule type" value="Genomic_DNA"/>
</dbReference>
<name>A0A165E304_EXIGL</name>
<dbReference type="InParanoid" id="A0A165E304"/>